<organism evidence="2 3">
    <name type="scientific">Candidatus Syntrophonatronum acetioxidans</name>
    <dbReference type="NCBI Taxonomy" id="1795816"/>
    <lineage>
        <taxon>Bacteria</taxon>
        <taxon>Bacillati</taxon>
        <taxon>Bacillota</taxon>
        <taxon>Clostridia</taxon>
        <taxon>Eubacteriales</taxon>
        <taxon>Syntrophomonadaceae</taxon>
        <taxon>Candidatus Syntrophonatronum</taxon>
    </lineage>
</organism>
<protein>
    <submittedName>
        <fullName evidence="2">Uncharacterized protein</fullName>
    </submittedName>
</protein>
<proteinExistence type="predicted"/>
<comment type="caution">
    <text evidence="2">The sequence shown here is derived from an EMBL/GenBank/DDBJ whole genome shotgun (WGS) entry which is preliminary data.</text>
</comment>
<dbReference type="Proteomes" id="UP000285138">
    <property type="component" value="Unassembled WGS sequence"/>
</dbReference>
<gene>
    <name evidence="2" type="ORF">D5R97_06835</name>
</gene>
<evidence type="ECO:0000256" key="1">
    <source>
        <dbReference type="SAM" id="MobiDB-lite"/>
    </source>
</evidence>
<evidence type="ECO:0000313" key="3">
    <source>
        <dbReference type="Proteomes" id="UP000285138"/>
    </source>
</evidence>
<dbReference type="EMBL" id="QZAA01000170">
    <property type="protein sequence ID" value="RQD75111.1"/>
    <property type="molecule type" value="Genomic_DNA"/>
</dbReference>
<evidence type="ECO:0000313" key="2">
    <source>
        <dbReference type="EMBL" id="RQD75111.1"/>
    </source>
</evidence>
<reference evidence="2 3" key="1">
    <citation type="submission" date="2018-08" db="EMBL/GenBank/DDBJ databases">
        <title>The metabolism and importance of syntrophic acetate oxidation coupled to methane or sulfide production in haloalkaline environments.</title>
        <authorList>
            <person name="Timmers P.H.A."/>
            <person name="Vavourakis C.D."/>
            <person name="Sorokin D.Y."/>
            <person name="Sinninghe Damste J.S."/>
            <person name="Muyzer G."/>
            <person name="Stams A.J.M."/>
            <person name="Plugge C.M."/>
        </authorList>
    </citation>
    <scope>NUCLEOTIDE SEQUENCE [LARGE SCALE GENOMIC DNA]</scope>
    <source>
        <strain evidence="2">MSAO_Bac1</strain>
    </source>
</reference>
<feature type="region of interest" description="Disordered" evidence="1">
    <location>
        <begin position="62"/>
        <end position="83"/>
    </location>
</feature>
<name>A0A424YDF1_9FIRM</name>
<dbReference type="AlphaFoldDB" id="A0A424YDF1"/>
<sequence length="83" mass="8769">MGGTGRPGGLTVPTGHSLHVGVAERNTVALKRCEMTGSPGPPGSVKEMVKDRGRRFAVGGWWEQGKEKPPGEVSLQGVTKQFL</sequence>
<accession>A0A424YDF1</accession>